<evidence type="ECO:0000313" key="3">
    <source>
        <dbReference type="Proteomes" id="UP000298030"/>
    </source>
</evidence>
<comment type="caution">
    <text evidence="2">The sequence shown here is derived from an EMBL/GenBank/DDBJ whole genome shotgun (WGS) entry which is preliminary data.</text>
</comment>
<sequence length="53" mass="5766">MKFARLARADRVQGPKPGHSAPMVLESERPGEVMGTPPPLSMNHEPEPTACQQ</sequence>
<dbReference type="Proteomes" id="UP000298030">
    <property type="component" value="Unassembled WGS sequence"/>
</dbReference>
<dbReference type="AlphaFoldDB" id="A0A4Y7SWT8"/>
<evidence type="ECO:0000313" key="2">
    <source>
        <dbReference type="EMBL" id="TEB25699.1"/>
    </source>
</evidence>
<keyword evidence="3" id="KW-1185">Reference proteome</keyword>
<reference evidence="2 3" key="1">
    <citation type="journal article" date="2019" name="Nat. Ecol. Evol.">
        <title>Megaphylogeny resolves global patterns of mushroom evolution.</title>
        <authorList>
            <person name="Varga T."/>
            <person name="Krizsan K."/>
            <person name="Foldi C."/>
            <person name="Dima B."/>
            <person name="Sanchez-Garcia M."/>
            <person name="Sanchez-Ramirez S."/>
            <person name="Szollosi G.J."/>
            <person name="Szarkandi J.G."/>
            <person name="Papp V."/>
            <person name="Albert L."/>
            <person name="Andreopoulos W."/>
            <person name="Angelini C."/>
            <person name="Antonin V."/>
            <person name="Barry K.W."/>
            <person name="Bougher N.L."/>
            <person name="Buchanan P."/>
            <person name="Buyck B."/>
            <person name="Bense V."/>
            <person name="Catcheside P."/>
            <person name="Chovatia M."/>
            <person name="Cooper J."/>
            <person name="Damon W."/>
            <person name="Desjardin D."/>
            <person name="Finy P."/>
            <person name="Geml J."/>
            <person name="Haridas S."/>
            <person name="Hughes K."/>
            <person name="Justo A."/>
            <person name="Karasinski D."/>
            <person name="Kautmanova I."/>
            <person name="Kiss B."/>
            <person name="Kocsube S."/>
            <person name="Kotiranta H."/>
            <person name="LaButti K.M."/>
            <person name="Lechner B.E."/>
            <person name="Liimatainen K."/>
            <person name="Lipzen A."/>
            <person name="Lukacs Z."/>
            <person name="Mihaltcheva S."/>
            <person name="Morgado L.N."/>
            <person name="Niskanen T."/>
            <person name="Noordeloos M.E."/>
            <person name="Ohm R.A."/>
            <person name="Ortiz-Santana B."/>
            <person name="Ovrebo C."/>
            <person name="Racz N."/>
            <person name="Riley R."/>
            <person name="Savchenko A."/>
            <person name="Shiryaev A."/>
            <person name="Soop K."/>
            <person name="Spirin V."/>
            <person name="Szebenyi C."/>
            <person name="Tomsovsky M."/>
            <person name="Tulloss R.E."/>
            <person name="Uehling J."/>
            <person name="Grigoriev I.V."/>
            <person name="Vagvolgyi C."/>
            <person name="Papp T."/>
            <person name="Martin F.M."/>
            <person name="Miettinen O."/>
            <person name="Hibbett D.S."/>
            <person name="Nagy L.G."/>
        </authorList>
    </citation>
    <scope>NUCLEOTIDE SEQUENCE [LARGE SCALE GENOMIC DNA]</scope>
    <source>
        <strain evidence="2 3">FP101781</strain>
    </source>
</reference>
<feature type="region of interest" description="Disordered" evidence="1">
    <location>
        <begin position="1"/>
        <end position="53"/>
    </location>
</feature>
<proteinExistence type="predicted"/>
<accession>A0A4Y7SWT8</accession>
<evidence type="ECO:0000256" key="1">
    <source>
        <dbReference type="SAM" id="MobiDB-lite"/>
    </source>
</evidence>
<name>A0A4Y7SWT8_COPMI</name>
<dbReference type="EMBL" id="QPFP01000054">
    <property type="protein sequence ID" value="TEB25699.1"/>
    <property type="molecule type" value="Genomic_DNA"/>
</dbReference>
<protein>
    <submittedName>
        <fullName evidence="2">Uncharacterized protein</fullName>
    </submittedName>
</protein>
<organism evidence="2 3">
    <name type="scientific">Coprinellus micaceus</name>
    <name type="common">Glistening ink-cap mushroom</name>
    <name type="synonym">Coprinus micaceus</name>
    <dbReference type="NCBI Taxonomy" id="71717"/>
    <lineage>
        <taxon>Eukaryota</taxon>
        <taxon>Fungi</taxon>
        <taxon>Dikarya</taxon>
        <taxon>Basidiomycota</taxon>
        <taxon>Agaricomycotina</taxon>
        <taxon>Agaricomycetes</taxon>
        <taxon>Agaricomycetidae</taxon>
        <taxon>Agaricales</taxon>
        <taxon>Agaricineae</taxon>
        <taxon>Psathyrellaceae</taxon>
        <taxon>Coprinellus</taxon>
    </lineage>
</organism>
<gene>
    <name evidence="2" type="ORF">FA13DRAFT_1796217</name>
</gene>